<comment type="caution">
    <text evidence="2">The sequence shown here is derived from an EMBL/GenBank/DDBJ whole genome shotgun (WGS) entry which is preliminary data.</text>
</comment>
<dbReference type="PANTHER" id="PTHR33336:SF3">
    <property type="entry name" value="ABM DOMAIN-CONTAINING PROTEIN"/>
    <property type="match status" value="1"/>
</dbReference>
<sequence length="102" mass="11779">MATIVLTVEIQFDPRDRDRMMELLRPMEAASRAEPGCLRYQVYEAMFEPGRVLVHQHWASEEALAEHTRQPHLRAFQAASEGLRLGAITRTLHRIIDEKVVI</sequence>
<dbReference type="AlphaFoldDB" id="A0A4R3MIG9"/>
<dbReference type="InterPro" id="IPR011008">
    <property type="entry name" value="Dimeric_a/b-barrel"/>
</dbReference>
<proteinExistence type="predicted"/>
<dbReference type="InterPro" id="IPR050744">
    <property type="entry name" value="AI-2_Isomerase_LsrG"/>
</dbReference>
<dbReference type="OrthoDB" id="287932at2"/>
<dbReference type="Proteomes" id="UP000295678">
    <property type="component" value="Unassembled WGS sequence"/>
</dbReference>
<gene>
    <name evidence="2" type="ORF">EDC22_101542</name>
</gene>
<keyword evidence="2" id="KW-0503">Monooxygenase</keyword>
<organism evidence="2 3">
    <name type="scientific">Tepidamorphus gemmatus</name>
    <dbReference type="NCBI Taxonomy" id="747076"/>
    <lineage>
        <taxon>Bacteria</taxon>
        <taxon>Pseudomonadati</taxon>
        <taxon>Pseudomonadota</taxon>
        <taxon>Alphaproteobacteria</taxon>
        <taxon>Hyphomicrobiales</taxon>
        <taxon>Tepidamorphaceae</taxon>
        <taxon>Tepidamorphus</taxon>
    </lineage>
</organism>
<dbReference type="EMBL" id="SMAK01000001">
    <property type="protein sequence ID" value="TCT13671.1"/>
    <property type="molecule type" value="Genomic_DNA"/>
</dbReference>
<accession>A0A4R3MIG9</accession>
<evidence type="ECO:0000259" key="1">
    <source>
        <dbReference type="PROSITE" id="PS51725"/>
    </source>
</evidence>
<dbReference type="InterPro" id="IPR007138">
    <property type="entry name" value="ABM_dom"/>
</dbReference>
<evidence type="ECO:0000313" key="3">
    <source>
        <dbReference type="Proteomes" id="UP000295678"/>
    </source>
</evidence>
<name>A0A4R3MIG9_9HYPH</name>
<dbReference type="PROSITE" id="PS51725">
    <property type="entry name" value="ABM"/>
    <property type="match status" value="1"/>
</dbReference>
<dbReference type="PANTHER" id="PTHR33336">
    <property type="entry name" value="QUINOL MONOOXYGENASE YGIN-RELATED"/>
    <property type="match status" value="1"/>
</dbReference>
<protein>
    <submittedName>
        <fullName evidence="2">Quinol monooxygenase YgiN</fullName>
    </submittedName>
</protein>
<reference evidence="2 3" key="1">
    <citation type="submission" date="2019-03" db="EMBL/GenBank/DDBJ databases">
        <title>Genomic Encyclopedia of Type Strains, Phase IV (KMG-IV): sequencing the most valuable type-strain genomes for metagenomic binning, comparative biology and taxonomic classification.</title>
        <authorList>
            <person name="Goeker M."/>
        </authorList>
    </citation>
    <scope>NUCLEOTIDE SEQUENCE [LARGE SCALE GENOMIC DNA]</scope>
    <source>
        <strain evidence="2 3">DSM 19345</strain>
    </source>
</reference>
<feature type="domain" description="ABM" evidence="1">
    <location>
        <begin position="4"/>
        <end position="92"/>
    </location>
</feature>
<dbReference type="Pfam" id="PF03992">
    <property type="entry name" value="ABM"/>
    <property type="match status" value="1"/>
</dbReference>
<evidence type="ECO:0000313" key="2">
    <source>
        <dbReference type="EMBL" id="TCT13671.1"/>
    </source>
</evidence>
<dbReference type="RefSeq" id="WP_132805033.1">
    <property type="nucleotide sequence ID" value="NZ_SMAK01000001.1"/>
</dbReference>
<dbReference type="GO" id="GO:0004497">
    <property type="term" value="F:monooxygenase activity"/>
    <property type="evidence" value="ECO:0007669"/>
    <property type="project" value="UniProtKB-KW"/>
</dbReference>
<dbReference type="SUPFAM" id="SSF54909">
    <property type="entry name" value="Dimeric alpha+beta barrel"/>
    <property type="match status" value="1"/>
</dbReference>
<dbReference type="Gene3D" id="3.30.70.100">
    <property type="match status" value="1"/>
</dbReference>
<keyword evidence="2" id="KW-0560">Oxidoreductase</keyword>
<keyword evidence="3" id="KW-1185">Reference proteome</keyword>